<dbReference type="EMBL" id="QDGZ01000004">
    <property type="protein sequence ID" value="PVG82757.1"/>
    <property type="molecule type" value="Genomic_DNA"/>
</dbReference>
<protein>
    <submittedName>
        <fullName evidence="2">Uncharacterized protein</fullName>
    </submittedName>
</protein>
<gene>
    <name evidence="2" type="ORF">DDE18_10355</name>
</gene>
<evidence type="ECO:0000256" key="1">
    <source>
        <dbReference type="SAM" id="MobiDB-lite"/>
    </source>
</evidence>
<dbReference type="AlphaFoldDB" id="A0A2T8FAP0"/>
<organism evidence="2 3">
    <name type="scientific">Nocardioides gansuensis</name>
    <dbReference type="NCBI Taxonomy" id="2138300"/>
    <lineage>
        <taxon>Bacteria</taxon>
        <taxon>Bacillati</taxon>
        <taxon>Actinomycetota</taxon>
        <taxon>Actinomycetes</taxon>
        <taxon>Propionibacteriales</taxon>
        <taxon>Nocardioidaceae</taxon>
        <taxon>Nocardioides</taxon>
    </lineage>
</organism>
<evidence type="ECO:0000313" key="2">
    <source>
        <dbReference type="EMBL" id="PVG82757.1"/>
    </source>
</evidence>
<reference evidence="2 3" key="1">
    <citation type="submission" date="2018-04" db="EMBL/GenBank/DDBJ databases">
        <title>Genome of Nocardioides gansuensis WSJ-1.</title>
        <authorList>
            <person name="Wu S."/>
            <person name="Wang G."/>
        </authorList>
    </citation>
    <scope>NUCLEOTIDE SEQUENCE [LARGE SCALE GENOMIC DNA]</scope>
    <source>
        <strain evidence="2 3">WSJ-1</strain>
    </source>
</reference>
<comment type="caution">
    <text evidence="2">The sequence shown here is derived from an EMBL/GenBank/DDBJ whole genome shotgun (WGS) entry which is preliminary data.</text>
</comment>
<feature type="compositionally biased region" description="Acidic residues" evidence="1">
    <location>
        <begin position="132"/>
        <end position="142"/>
    </location>
</feature>
<dbReference type="OrthoDB" id="5244810at2"/>
<proteinExistence type="predicted"/>
<feature type="region of interest" description="Disordered" evidence="1">
    <location>
        <begin position="110"/>
        <end position="152"/>
    </location>
</feature>
<dbReference type="RefSeq" id="WP_116572188.1">
    <property type="nucleotide sequence ID" value="NZ_QDGZ01000004.1"/>
</dbReference>
<accession>A0A2T8FAP0</accession>
<sequence length="152" mass="15681">MTDGEDARDPEVGSLAEETAKLLGALSGWARDHGAADVAQGMAGAADGVGQFVHEVDQHIATGSAECTYCPICRTVHAVRTLNPEVKHHLAVAASSLAQAAAGMLATVAPQPDADRTGHPGAEASTGVEHIDLDEDWPDDTEPAGQPPQEDQ</sequence>
<name>A0A2T8FAP0_9ACTN</name>
<evidence type="ECO:0000313" key="3">
    <source>
        <dbReference type="Proteomes" id="UP000246018"/>
    </source>
</evidence>
<keyword evidence="3" id="KW-1185">Reference proteome</keyword>
<dbReference type="Proteomes" id="UP000246018">
    <property type="component" value="Unassembled WGS sequence"/>
</dbReference>